<evidence type="ECO:0000313" key="3">
    <source>
        <dbReference type="Proteomes" id="UP000254701"/>
    </source>
</evidence>
<organism evidence="2 3">
    <name type="scientific">Aminobacter aminovorans</name>
    <name type="common">Chelatobacter heintzii</name>
    <dbReference type="NCBI Taxonomy" id="83263"/>
    <lineage>
        <taxon>Bacteria</taxon>
        <taxon>Pseudomonadati</taxon>
        <taxon>Pseudomonadota</taxon>
        <taxon>Alphaproteobacteria</taxon>
        <taxon>Hyphomicrobiales</taxon>
        <taxon>Phyllobacteriaceae</taxon>
        <taxon>Aminobacter</taxon>
    </lineage>
</organism>
<sequence length="298" mass="32362">MTELGLTIAICTRNRAPLLARCLAALVAAERPSSSFEILVVANDCGDDTVPVAERFADRLPVVVVAEPQGGLSHARNRAIAEARGRLIVWLDDDALVRPAFLCAYEAAMAASPRSSIFGGVIVPCLDGEPPAWLLSGLDLVEGAYAARRRAAADVFANVDADLPFGANYAMVAEVQRRFRFDPELGRRPSNPFAGGEEIAVMRAALAAGHHGRWVPEAIVDHLIGPERQTEAWLWGYFHVDAKQRMAGPPTPLWGRLKAGRAFRRYRQARTTAPPREWLALFVKAAQLAGKAGVRPDL</sequence>
<name>A0A380WF97_AMIAI</name>
<dbReference type="RefSeq" id="WP_165916056.1">
    <property type="nucleotide sequence ID" value="NZ_BAAAVY010000015.1"/>
</dbReference>
<dbReference type="InterPro" id="IPR029044">
    <property type="entry name" value="Nucleotide-diphossugar_trans"/>
</dbReference>
<dbReference type="SUPFAM" id="SSF53448">
    <property type="entry name" value="Nucleotide-diphospho-sugar transferases"/>
    <property type="match status" value="1"/>
</dbReference>
<dbReference type="InterPro" id="IPR050834">
    <property type="entry name" value="Glycosyltransf_2"/>
</dbReference>
<feature type="domain" description="Glycosyltransferase 2-like" evidence="1">
    <location>
        <begin position="7"/>
        <end position="123"/>
    </location>
</feature>
<dbReference type="Gene3D" id="3.90.550.10">
    <property type="entry name" value="Spore Coat Polysaccharide Biosynthesis Protein SpsA, Chain A"/>
    <property type="match status" value="1"/>
</dbReference>
<dbReference type="PANTHER" id="PTHR43685">
    <property type="entry name" value="GLYCOSYLTRANSFERASE"/>
    <property type="match status" value="1"/>
</dbReference>
<evidence type="ECO:0000313" key="2">
    <source>
        <dbReference type="EMBL" id="SUU87445.1"/>
    </source>
</evidence>
<protein>
    <submittedName>
        <fullName evidence="2">Putative glycosyl transferase</fullName>
    </submittedName>
</protein>
<dbReference type="EMBL" id="UFSM01000001">
    <property type="protein sequence ID" value="SUU87445.1"/>
    <property type="molecule type" value="Genomic_DNA"/>
</dbReference>
<dbReference type="Proteomes" id="UP000254701">
    <property type="component" value="Unassembled WGS sequence"/>
</dbReference>
<dbReference type="GO" id="GO:0016740">
    <property type="term" value="F:transferase activity"/>
    <property type="evidence" value="ECO:0007669"/>
    <property type="project" value="UniProtKB-KW"/>
</dbReference>
<accession>A0A380WF97</accession>
<dbReference type="Pfam" id="PF00535">
    <property type="entry name" value="Glycos_transf_2"/>
    <property type="match status" value="1"/>
</dbReference>
<dbReference type="CDD" id="cd00761">
    <property type="entry name" value="Glyco_tranf_GTA_type"/>
    <property type="match status" value="1"/>
</dbReference>
<dbReference type="PANTHER" id="PTHR43685:SF2">
    <property type="entry name" value="GLYCOSYLTRANSFERASE 2-LIKE DOMAIN-CONTAINING PROTEIN"/>
    <property type="match status" value="1"/>
</dbReference>
<gene>
    <name evidence="2" type="ORF">NCTC10684_00645</name>
</gene>
<proteinExistence type="predicted"/>
<evidence type="ECO:0000259" key="1">
    <source>
        <dbReference type="Pfam" id="PF00535"/>
    </source>
</evidence>
<reference evidence="2 3" key="1">
    <citation type="submission" date="2018-06" db="EMBL/GenBank/DDBJ databases">
        <authorList>
            <consortium name="Pathogen Informatics"/>
            <person name="Doyle S."/>
        </authorList>
    </citation>
    <scope>NUCLEOTIDE SEQUENCE [LARGE SCALE GENOMIC DNA]</scope>
    <source>
        <strain evidence="2 3">NCTC10684</strain>
    </source>
</reference>
<dbReference type="InterPro" id="IPR001173">
    <property type="entry name" value="Glyco_trans_2-like"/>
</dbReference>
<dbReference type="AlphaFoldDB" id="A0A380WF97"/>
<keyword evidence="2" id="KW-0808">Transferase</keyword>